<organism evidence="2 3">
    <name type="scientific">Sphingomonas hengshuiensis</name>
    <dbReference type="NCBI Taxonomy" id="1609977"/>
    <lineage>
        <taxon>Bacteria</taxon>
        <taxon>Pseudomonadati</taxon>
        <taxon>Pseudomonadota</taxon>
        <taxon>Alphaproteobacteria</taxon>
        <taxon>Sphingomonadales</taxon>
        <taxon>Sphingomonadaceae</taxon>
        <taxon>Sphingomonas</taxon>
    </lineage>
</organism>
<dbReference type="AlphaFoldDB" id="A0A7U5BEJ3"/>
<evidence type="ECO:0000313" key="3">
    <source>
        <dbReference type="Proteomes" id="UP000032300"/>
    </source>
</evidence>
<name>A0A7U5BEJ3_9SPHN</name>
<dbReference type="Proteomes" id="UP000032300">
    <property type="component" value="Chromosome"/>
</dbReference>
<sequence length="125" mass="13146">MRLLLAASALLLAAAPGTAGQRRDTVPEATPAGKPVSCLRLTDVRESIVRDGQTIDFVTRGGKVYRNTLDGGKCPGLDFERRFLHKTSTGDLCSVDIITVLNAPGIQPGASCGLGPFQPVTLAKK</sequence>
<evidence type="ECO:0000313" key="2">
    <source>
        <dbReference type="EMBL" id="AJP70812.1"/>
    </source>
</evidence>
<dbReference type="EMBL" id="CP010836">
    <property type="protein sequence ID" value="AJP70812.1"/>
    <property type="molecule type" value="Genomic_DNA"/>
</dbReference>
<dbReference type="OrthoDB" id="7391925at2"/>
<evidence type="ECO:0000256" key="1">
    <source>
        <dbReference type="SAM" id="SignalP"/>
    </source>
</evidence>
<keyword evidence="1" id="KW-0732">Signal</keyword>
<accession>A0A7U5BEJ3</accession>
<protein>
    <submittedName>
        <fullName evidence="2">Uncharacterized protein</fullName>
    </submittedName>
</protein>
<reference evidence="2 3" key="1">
    <citation type="journal article" date="2015" name="Int. J. Syst. Evol. Microbiol.">
        <title>Sphingomonas hengshuiensis sp. nov., isolated from lake wetland.</title>
        <authorList>
            <person name="Wei S."/>
            <person name="Wang T."/>
            <person name="Liu H."/>
            <person name="Zhang C."/>
            <person name="Guo J."/>
            <person name="Wang Q."/>
            <person name="Liang K."/>
            <person name="Zhang Z."/>
        </authorList>
    </citation>
    <scope>NUCLEOTIDE SEQUENCE [LARGE SCALE GENOMIC DNA]</scope>
    <source>
        <strain evidence="2 3">WHSC-8</strain>
    </source>
</reference>
<feature type="chain" id="PRO_5030874886" evidence="1">
    <location>
        <begin position="20"/>
        <end position="125"/>
    </location>
</feature>
<dbReference type="KEGG" id="sphi:TS85_01750"/>
<dbReference type="RefSeq" id="WP_044330072.1">
    <property type="nucleotide sequence ID" value="NZ_CP010836.1"/>
</dbReference>
<keyword evidence="3" id="KW-1185">Reference proteome</keyword>
<feature type="signal peptide" evidence="1">
    <location>
        <begin position="1"/>
        <end position="19"/>
    </location>
</feature>
<proteinExistence type="predicted"/>
<reference evidence="2 3" key="2">
    <citation type="submission" date="2015-02" db="EMBL/GenBank/DDBJ databases">
        <title>The complete genome of Sphingomonas hengshuiensis sp. WHSC-8 isolated from soil of Hengshui Lake.</title>
        <authorList>
            <person name="Wei S."/>
            <person name="Guo J."/>
            <person name="Su C."/>
            <person name="Wu R."/>
            <person name="Zhang Z."/>
            <person name="Liang K."/>
            <person name="Li H."/>
            <person name="Wang T."/>
            <person name="Liu H."/>
            <person name="Zhang C."/>
            <person name="Li Z."/>
            <person name="Wang Q."/>
            <person name="Meng J."/>
        </authorList>
    </citation>
    <scope>NUCLEOTIDE SEQUENCE [LARGE SCALE GENOMIC DNA]</scope>
    <source>
        <strain evidence="2 3">WHSC-8</strain>
    </source>
</reference>
<gene>
    <name evidence="2" type="ORF">TS85_01750</name>
</gene>